<name>A0ABX8SKT4_9ACTN</name>
<accession>A0ABX8SKT4</accession>
<organism evidence="2 3">
    <name type="scientific">Tessaracoccus palaemonis</name>
    <dbReference type="NCBI Taxonomy" id="2829499"/>
    <lineage>
        <taxon>Bacteria</taxon>
        <taxon>Bacillati</taxon>
        <taxon>Actinomycetota</taxon>
        <taxon>Actinomycetes</taxon>
        <taxon>Propionibacteriales</taxon>
        <taxon>Propionibacteriaceae</taxon>
        <taxon>Tessaracoccus</taxon>
    </lineage>
</organism>
<dbReference type="InterPro" id="IPR002477">
    <property type="entry name" value="Peptidoglycan-bd-like"/>
</dbReference>
<evidence type="ECO:0000313" key="2">
    <source>
        <dbReference type="EMBL" id="QXT62763.1"/>
    </source>
</evidence>
<dbReference type="EMBL" id="CP079216">
    <property type="protein sequence ID" value="QXT62763.1"/>
    <property type="molecule type" value="Genomic_DNA"/>
</dbReference>
<sequence>MSSAATRTGTAAIAWAKAQSTKPSRSWHNLCLMFVRSCLGVSAHYLTARLAWLGAEHRHETTNAASIPAGVPVFWRTGTVNWHIAISAGDGYCWSSDIGGKGKVGKIGIDALSRAWNAELLGWTEDLNGVRVYSGKPIYATSLTRILANARDQQRPRPRSNDVIRLQRILRRLNYMAYDKHEHGRYGRVTRAAVAKAQRAQGYKGSAADGYLGTATLAWLEGKAAGTSLAFRAVR</sequence>
<dbReference type="Pfam" id="PF01471">
    <property type="entry name" value="PG_binding_1"/>
    <property type="match status" value="1"/>
</dbReference>
<evidence type="ECO:0000313" key="3">
    <source>
        <dbReference type="Proteomes" id="UP000824504"/>
    </source>
</evidence>
<keyword evidence="3" id="KW-1185">Reference proteome</keyword>
<protein>
    <submittedName>
        <fullName evidence="2">Peptidoglycan-binding protein</fullName>
    </submittedName>
</protein>
<evidence type="ECO:0000259" key="1">
    <source>
        <dbReference type="Pfam" id="PF01471"/>
    </source>
</evidence>
<reference evidence="2 3" key="1">
    <citation type="submission" date="2021-07" db="EMBL/GenBank/DDBJ databases">
        <title>complete genome sequencing of Tessaracoccus sp.J1M15.</title>
        <authorList>
            <person name="Bae J.-W."/>
            <person name="Kim D.-y."/>
        </authorList>
    </citation>
    <scope>NUCLEOTIDE SEQUENCE [LARGE SCALE GENOMIC DNA]</scope>
    <source>
        <strain evidence="2 3">J1M15</strain>
    </source>
</reference>
<dbReference type="RefSeq" id="WP_219081948.1">
    <property type="nucleotide sequence ID" value="NZ_CP079216.1"/>
</dbReference>
<feature type="domain" description="Peptidoglycan binding-like" evidence="1">
    <location>
        <begin position="159"/>
        <end position="220"/>
    </location>
</feature>
<gene>
    <name evidence="2" type="ORF">KDB89_13670</name>
</gene>
<proteinExistence type="predicted"/>
<dbReference type="Proteomes" id="UP000824504">
    <property type="component" value="Chromosome"/>
</dbReference>